<dbReference type="Gene3D" id="2.40.160.210">
    <property type="entry name" value="Acyl-CoA thioesterase, double hotdog domain"/>
    <property type="match status" value="1"/>
</dbReference>
<dbReference type="Proteomes" id="UP000638014">
    <property type="component" value="Unassembled WGS sequence"/>
</dbReference>
<dbReference type="AlphaFoldDB" id="A0A8J6QUJ8"/>
<evidence type="ECO:0000259" key="1">
    <source>
        <dbReference type="Pfam" id="PF13622"/>
    </source>
</evidence>
<dbReference type="Pfam" id="PF20789">
    <property type="entry name" value="4HBT_3C"/>
    <property type="match status" value="1"/>
</dbReference>
<dbReference type="PANTHER" id="PTHR38110:SF1">
    <property type="entry name" value="THIOESTERASE DOMAIN-CONTAINING PROTEIN"/>
    <property type="match status" value="1"/>
</dbReference>
<protein>
    <submittedName>
        <fullName evidence="3">Thioesterase family protein</fullName>
    </submittedName>
</protein>
<dbReference type="InterPro" id="IPR042171">
    <property type="entry name" value="Acyl-CoA_hotdog"/>
</dbReference>
<dbReference type="InterPro" id="IPR029069">
    <property type="entry name" value="HotDog_dom_sf"/>
</dbReference>
<dbReference type="Pfam" id="PF13622">
    <property type="entry name" value="4HBT_3"/>
    <property type="match status" value="1"/>
</dbReference>
<reference evidence="3" key="1">
    <citation type="submission" date="2020-09" db="EMBL/GenBank/DDBJ databases">
        <title>A novel bacterium of genus Neiella, isolated from South China Sea.</title>
        <authorList>
            <person name="Huang H."/>
            <person name="Mo K."/>
            <person name="Hu Y."/>
        </authorList>
    </citation>
    <scope>NUCLEOTIDE SEQUENCE</scope>
    <source>
        <strain evidence="3">HB171785</strain>
    </source>
</reference>
<dbReference type="RefSeq" id="WP_191146083.1">
    <property type="nucleotide sequence ID" value="NZ_JACXAF010000026.1"/>
</dbReference>
<feature type="domain" description="Acyl-CoA thioesterase-like C-terminal" evidence="2">
    <location>
        <begin position="138"/>
        <end position="269"/>
    </location>
</feature>
<feature type="domain" description="Acyl-CoA thioesterase-like N-terminal HotDog" evidence="1">
    <location>
        <begin position="28"/>
        <end position="112"/>
    </location>
</feature>
<dbReference type="PANTHER" id="PTHR38110">
    <property type="entry name" value="CHROMOSOME 23, WHOLE GENOME SHOTGUN SEQUENCE"/>
    <property type="match status" value="1"/>
</dbReference>
<gene>
    <name evidence="3" type="ORF">IC617_16465</name>
</gene>
<name>A0A8J6QUJ8_9GAMM</name>
<evidence type="ECO:0000313" key="3">
    <source>
        <dbReference type="EMBL" id="MBD1391024.1"/>
    </source>
</evidence>
<comment type="caution">
    <text evidence="3">The sequence shown here is derived from an EMBL/GenBank/DDBJ whole genome shotgun (WGS) entry which is preliminary data.</text>
</comment>
<proteinExistence type="predicted"/>
<keyword evidence="4" id="KW-1185">Reference proteome</keyword>
<dbReference type="InterPro" id="IPR049450">
    <property type="entry name" value="ACOT8-like_C"/>
</dbReference>
<organism evidence="3 4">
    <name type="scientific">Neiella litorisoli</name>
    <dbReference type="NCBI Taxonomy" id="2771431"/>
    <lineage>
        <taxon>Bacteria</taxon>
        <taxon>Pseudomonadati</taxon>
        <taxon>Pseudomonadota</taxon>
        <taxon>Gammaproteobacteria</taxon>
        <taxon>Alteromonadales</taxon>
        <taxon>Echinimonadaceae</taxon>
        <taxon>Neiella</taxon>
    </lineage>
</organism>
<dbReference type="SUPFAM" id="SSF54637">
    <property type="entry name" value="Thioesterase/thiol ester dehydrase-isomerase"/>
    <property type="match status" value="2"/>
</dbReference>
<dbReference type="EMBL" id="JACXAF010000026">
    <property type="protein sequence ID" value="MBD1391024.1"/>
    <property type="molecule type" value="Genomic_DNA"/>
</dbReference>
<evidence type="ECO:0000259" key="2">
    <source>
        <dbReference type="Pfam" id="PF20789"/>
    </source>
</evidence>
<dbReference type="InterPro" id="IPR049449">
    <property type="entry name" value="TesB_ACOT8-like_N"/>
</dbReference>
<evidence type="ECO:0000313" key="4">
    <source>
        <dbReference type="Proteomes" id="UP000638014"/>
    </source>
</evidence>
<sequence>MHIDQLFSQLDEQRHAQGDNTPATLTVSRDWAQGRTLFGGLSASLAYRAIENQLASPRMLRSFNTSFIGPIYPEQPFTIEAEILREGRNATQAVARIIQDGNTAVMCQAAFGVARPSKIAVQDRRKHNMMAPAKANFIPQIPKVTPKFLRHMDLAKCDGGWPFTGRKSHHVGGWMRFKKAPTKLTDAHLIALIDAWPPTILQMLKWPAPASTMSWNVEFIHPHRPMNPDNWFAYQASTRQAADGYGHTEADIYDSYGELVAISRQVVTVFD</sequence>
<dbReference type="InterPro" id="IPR052389">
    <property type="entry name" value="Sec_Metab_Biosynth-Assoc"/>
</dbReference>
<accession>A0A8J6QUJ8</accession>